<dbReference type="AlphaFoldDB" id="A0A9E2BHN3"/>
<reference evidence="2 3" key="1">
    <citation type="journal article" date="2021" name="bioRxiv">
        <title>Unique metabolic strategies in Hadean analogues reveal hints for primordial physiology.</title>
        <authorList>
            <person name="Nobu M.K."/>
            <person name="Nakai R."/>
            <person name="Tamazawa S."/>
            <person name="Mori H."/>
            <person name="Toyoda A."/>
            <person name="Ijiri A."/>
            <person name="Suzuki S."/>
            <person name="Kurokawa K."/>
            <person name="Kamagata Y."/>
            <person name="Tamaki H."/>
        </authorList>
    </citation>
    <scope>NUCLEOTIDE SEQUENCE [LARGE SCALE GENOMIC DNA]</scope>
    <source>
        <strain evidence="2">BS525</strain>
    </source>
</reference>
<comment type="caution">
    <text evidence="2">The sequence shown here is derived from an EMBL/GenBank/DDBJ whole genome shotgun (WGS) entry which is preliminary data.</text>
</comment>
<dbReference type="Proteomes" id="UP000811545">
    <property type="component" value="Unassembled WGS sequence"/>
</dbReference>
<dbReference type="PROSITE" id="PS50943">
    <property type="entry name" value="HTH_CROC1"/>
    <property type="match status" value="1"/>
</dbReference>
<evidence type="ECO:0000313" key="2">
    <source>
        <dbReference type="EMBL" id="MBT9145712.1"/>
    </source>
</evidence>
<dbReference type="EMBL" id="QLTW01000151">
    <property type="protein sequence ID" value="MBT9145712.1"/>
    <property type="molecule type" value="Genomic_DNA"/>
</dbReference>
<gene>
    <name evidence="2" type="ORF">DDT42_01587</name>
</gene>
<dbReference type="InterPro" id="IPR001387">
    <property type="entry name" value="Cro/C1-type_HTH"/>
</dbReference>
<feature type="domain" description="HTH cro/C1-type" evidence="1">
    <location>
        <begin position="92"/>
        <end position="136"/>
    </location>
</feature>
<dbReference type="CDD" id="cd00093">
    <property type="entry name" value="HTH_XRE"/>
    <property type="match status" value="1"/>
</dbReference>
<evidence type="ECO:0000313" key="3">
    <source>
        <dbReference type="Proteomes" id="UP000811545"/>
    </source>
</evidence>
<evidence type="ECO:0000259" key="1">
    <source>
        <dbReference type="PROSITE" id="PS50943"/>
    </source>
</evidence>
<organism evidence="2 3">
    <name type="scientific">Psychracetigena formicireducens</name>
    <dbReference type="NCBI Taxonomy" id="2986056"/>
    <lineage>
        <taxon>Bacteria</taxon>
        <taxon>Bacillati</taxon>
        <taxon>Candidatus Lithacetigenota</taxon>
        <taxon>Candidatus Psychracetigena</taxon>
    </lineage>
</organism>
<proteinExistence type="predicted"/>
<name>A0A9E2BHN3_PSYF1</name>
<protein>
    <recommendedName>
        <fullName evidence="1">HTH cro/C1-type domain-containing protein</fullName>
    </recommendedName>
</protein>
<sequence length="221" mass="26536">MNKKSIEQLLIEIEDFSRARKLTKKGMAQRLNIPYSTFKKWFQKGKDNRSPSPTYVEKIEKFLESQKEIATYWSDLWMKILKWWETQHHYSTVKELADEIGWDVQNLNNHLQNKDMPPKLVVEKIAKTVGFEIPALEFMLQEAQRRTKKVKYLLLFLEEEIRWFRDSSKETRDIFREKLDLGDIGYISSLLTMLGDEDKFRRWLALTTNRFNFFKKEGGQK</sequence>
<accession>A0A9E2BHN3</accession>